<dbReference type="EMBL" id="JAACJN010000352">
    <property type="protein sequence ID" value="KAF5346438.1"/>
    <property type="molecule type" value="Genomic_DNA"/>
</dbReference>
<dbReference type="InterPro" id="IPR039935">
    <property type="entry name" value="YML079W-like"/>
</dbReference>
<reference evidence="2 3" key="1">
    <citation type="journal article" date="2020" name="ISME J.">
        <title>Uncovering the hidden diversity of litter-decomposition mechanisms in mushroom-forming fungi.</title>
        <authorList>
            <person name="Floudas D."/>
            <person name="Bentzer J."/>
            <person name="Ahren D."/>
            <person name="Johansson T."/>
            <person name="Persson P."/>
            <person name="Tunlid A."/>
        </authorList>
    </citation>
    <scope>NUCLEOTIDE SEQUENCE [LARGE SCALE GENOMIC DNA]</scope>
    <source>
        <strain evidence="2 3">CBS 406.79</strain>
    </source>
</reference>
<feature type="domain" description="DUF985" evidence="1">
    <location>
        <begin position="35"/>
        <end position="190"/>
    </location>
</feature>
<dbReference type="InterPro" id="IPR009327">
    <property type="entry name" value="Cupin_DUF985"/>
</dbReference>
<dbReference type="Gene3D" id="2.60.120.10">
    <property type="entry name" value="Jelly Rolls"/>
    <property type="match status" value="1"/>
</dbReference>
<dbReference type="InterPro" id="IPR011051">
    <property type="entry name" value="RmlC_Cupin_sf"/>
</dbReference>
<organism evidence="2 3">
    <name type="scientific">Collybiopsis confluens</name>
    <dbReference type="NCBI Taxonomy" id="2823264"/>
    <lineage>
        <taxon>Eukaryota</taxon>
        <taxon>Fungi</taxon>
        <taxon>Dikarya</taxon>
        <taxon>Basidiomycota</taxon>
        <taxon>Agaricomycotina</taxon>
        <taxon>Agaricomycetes</taxon>
        <taxon>Agaricomycetidae</taxon>
        <taxon>Agaricales</taxon>
        <taxon>Marasmiineae</taxon>
        <taxon>Omphalotaceae</taxon>
        <taxon>Collybiopsis</taxon>
    </lineage>
</organism>
<evidence type="ECO:0000259" key="1">
    <source>
        <dbReference type="Pfam" id="PF06172"/>
    </source>
</evidence>
<dbReference type="InterPro" id="IPR014710">
    <property type="entry name" value="RmlC-like_jellyroll"/>
</dbReference>
<dbReference type="CDD" id="cd06121">
    <property type="entry name" value="cupin_YML079wp"/>
    <property type="match status" value="1"/>
</dbReference>
<comment type="caution">
    <text evidence="2">The sequence shown here is derived from an EMBL/GenBank/DDBJ whole genome shotgun (WGS) entry which is preliminary data.</text>
</comment>
<dbReference type="PANTHER" id="PTHR33387">
    <property type="entry name" value="RMLC-LIKE JELLY ROLL FOLD PROTEIN"/>
    <property type="match status" value="1"/>
</dbReference>
<name>A0A8H5FRW2_9AGAR</name>
<proteinExistence type="predicted"/>
<keyword evidence="3" id="KW-1185">Reference proteome</keyword>
<protein>
    <recommendedName>
        <fullName evidence="1">DUF985 domain-containing protein</fullName>
    </recommendedName>
</protein>
<dbReference type="PANTHER" id="PTHR33387:SF3">
    <property type="entry name" value="DUF985 DOMAIN-CONTAINING PROTEIN"/>
    <property type="match status" value="1"/>
</dbReference>
<evidence type="ECO:0000313" key="2">
    <source>
        <dbReference type="EMBL" id="KAF5346438.1"/>
    </source>
</evidence>
<dbReference type="AlphaFoldDB" id="A0A8H5FRW2"/>
<dbReference type="Pfam" id="PF06172">
    <property type="entry name" value="Cupin_5"/>
    <property type="match status" value="1"/>
</dbReference>
<dbReference type="OrthoDB" id="6614653at2759"/>
<sequence length="227" mass="25580">MVIPARFSLILLIFERKKPTQLLTRIMSWIPTDVLIRELNLQKHPEGDPLGAPGYFIETDRQALQIPSPYSDNQSRPLATSIYYLLTKDSPSGIIHMNKSVTYHVLHQGRAQYTLIYPPSESNPGPPRIERHIMGSNTSAGETRLLLVGTGVWKMSQLLPDLGSESTEPDYGCLITEVVVPGFGWGDHAFLTRDGLIELFRDVEDRKEGDELVRQFEKHVKAGEQKS</sequence>
<evidence type="ECO:0000313" key="3">
    <source>
        <dbReference type="Proteomes" id="UP000518752"/>
    </source>
</evidence>
<dbReference type="Proteomes" id="UP000518752">
    <property type="component" value="Unassembled WGS sequence"/>
</dbReference>
<dbReference type="SUPFAM" id="SSF51182">
    <property type="entry name" value="RmlC-like cupins"/>
    <property type="match status" value="1"/>
</dbReference>
<gene>
    <name evidence="2" type="ORF">D9757_014706</name>
</gene>
<accession>A0A8H5FRW2</accession>